<dbReference type="InterPro" id="IPR004175">
    <property type="entry name" value="RNA_CPDase"/>
</dbReference>
<dbReference type="AlphaFoldDB" id="A0A290ZCP7"/>
<feature type="active site" description="Proton acceptor" evidence="2">
    <location>
        <position position="102"/>
    </location>
</feature>
<dbReference type="SUPFAM" id="SSF55144">
    <property type="entry name" value="LigT-like"/>
    <property type="match status" value="1"/>
</dbReference>
<dbReference type="InterPro" id="IPR009097">
    <property type="entry name" value="Cyclic_Pdiesterase"/>
</dbReference>
<feature type="short sequence motif" description="HXTX 2" evidence="2">
    <location>
        <begin position="102"/>
        <end position="105"/>
    </location>
</feature>
<evidence type="ECO:0000256" key="2">
    <source>
        <dbReference type="HAMAP-Rule" id="MF_01940"/>
    </source>
</evidence>
<dbReference type="Proteomes" id="UP000218505">
    <property type="component" value="Chromosome"/>
</dbReference>
<dbReference type="InterPro" id="IPR014051">
    <property type="entry name" value="Phosphoesterase_HXTX"/>
</dbReference>
<protein>
    <recommendedName>
        <fullName evidence="2">RNA 2',3'-cyclic phosphodiesterase</fullName>
        <shortName evidence="2">RNA 2',3'-CPDase</shortName>
        <ecNumber evidence="2">3.1.4.58</ecNumber>
    </recommendedName>
</protein>
<keyword evidence="5" id="KW-1185">Reference proteome</keyword>
<dbReference type="GO" id="GO:0008664">
    <property type="term" value="F:RNA 2',3'-cyclic 3'-phosphodiesterase activity"/>
    <property type="evidence" value="ECO:0007669"/>
    <property type="project" value="UniProtKB-EC"/>
</dbReference>
<name>A0A290ZCP7_9PSEU</name>
<dbReference type="PANTHER" id="PTHR35561:SF1">
    <property type="entry name" value="RNA 2',3'-CYCLIC PHOSPHODIESTERASE"/>
    <property type="match status" value="1"/>
</dbReference>
<dbReference type="Gene3D" id="3.90.1140.10">
    <property type="entry name" value="Cyclic phosphodiesterase"/>
    <property type="match status" value="1"/>
</dbReference>
<comment type="catalytic activity">
    <reaction evidence="2">
        <text>a 3'-end 2',3'-cyclophospho-ribonucleotide-RNA + H2O = a 3'-end 2'-phospho-ribonucleotide-RNA + H(+)</text>
        <dbReference type="Rhea" id="RHEA:11828"/>
        <dbReference type="Rhea" id="RHEA-COMP:10464"/>
        <dbReference type="Rhea" id="RHEA-COMP:17353"/>
        <dbReference type="ChEBI" id="CHEBI:15377"/>
        <dbReference type="ChEBI" id="CHEBI:15378"/>
        <dbReference type="ChEBI" id="CHEBI:83064"/>
        <dbReference type="ChEBI" id="CHEBI:173113"/>
        <dbReference type="EC" id="3.1.4.58"/>
    </reaction>
</comment>
<evidence type="ECO:0000256" key="1">
    <source>
        <dbReference type="ARBA" id="ARBA00022801"/>
    </source>
</evidence>
<feature type="domain" description="Phosphoesterase HXTX" evidence="3">
    <location>
        <begin position="8"/>
        <end position="75"/>
    </location>
</feature>
<evidence type="ECO:0000313" key="5">
    <source>
        <dbReference type="Proteomes" id="UP000218505"/>
    </source>
</evidence>
<sequence>MRLFTALFPPPEAVAELERALAEVRPGYPELRWSPSERWHLTLCFHGEADPDGKLTPFEGMAAPSVRFSGCGHFPGVLWVGVEGEVEPLARAAGALPDWQAHVTIARSRRAKRFPRLDFTGAEWTASEVALVRSELGVGYTVLERVQLATPSA</sequence>
<dbReference type="RefSeq" id="WP_096496515.1">
    <property type="nucleotide sequence ID" value="NZ_CP023445.1"/>
</dbReference>
<proteinExistence type="inferred from homology"/>
<dbReference type="HAMAP" id="MF_01940">
    <property type="entry name" value="RNA_CPDase"/>
    <property type="match status" value="1"/>
</dbReference>
<reference evidence="4" key="1">
    <citation type="submission" date="2017-09" db="EMBL/GenBank/DDBJ databases">
        <title>Complete Genome Sequence of ansamitocin-producing Bacterium Actinosynnema pretiosum X47.</title>
        <authorList>
            <person name="Cao G."/>
            <person name="Zong G."/>
            <person name="Zhong C."/>
            <person name="Fu J."/>
        </authorList>
    </citation>
    <scope>NUCLEOTIDE SEQUENCE [LARGE SCALE GENOMIC DNA]</scope>
    <source>
        <strain evidence="4">X47</strain>
    </source>
</reference>
<gene>
    <name evidence="4" type="ORF">CNX65_28575</name>
</gene>
<dbReference type="KEGG" id="apre:CNX65_28575"/>
<feature type="active site" description="Proton donor" evidence="2">
    <location>
        <position position="40"/>
    </location>
</feature>
<feature type="short sequence motif" description="HXTX 1" evidence="2">
    <location>
        <begin position="40"/>
        <end position="43"/>
    </location>
</feature>
<evidence type="ECO:0000313" key="4">
    <source>
        <dbReference type="EMBL" id="ATE56754.1"/>
    </source>
</evidence>
<accession>A0A290ZCP7</accession>
<organism evidence="4 5">
    <name type="scientific">Actinosynnema pretiosum</name>
    <dbReference type="NCBI Taxonomy" id="42197"/>
    <lineage>
        <taxon>Bacteria</taxon>
        <taxon>Bacillati</taxon>
        <taxon>Actinomycetota</taxon>
        <taxon>Actinomycetes</taxon>
        <taxon>Pseudonocardiales</taxon>
        <taxon>Pseudonocardiaceae</taxon>
        <taxon>Actinosynnema</taxon>
    </lineage>
</organism>
<dbReference type="Pfam" id="PF02834">
    <property type="entry name" value="LigT_PEase"/>
    <property type="match status" value="1"/>
</dbReference>
<comment type="function">
    <text evidence="2">Hydrolyzes RNA 2',3'-cyclic phosphodiester to an RNA 2'-phosphomonoester.</text>
</comment>
<comment type="similarity">
    <text evidence="2">Belongs to the 2H phosphoesterase superfamily. ThpR family.</text>
</comment>
<evidence type="ECO:0000259" key="3">
    <source>
        <dbReference type="Pfam" id="PF02834"/>
    </source>
</evidence>
<dbReference type="GO" id="GO:0004113">
    <property type="term" value="F:2',3'-cyclic-nucleotide 3'-phosphodiesterase activity"/>
    <property type="evidence" value="ECO:0007669"/>
    <property type="project" value="InterPro"/>
</dbReference>
<keyword evidence="1 2" id="KW-0378">Hydrolase</keyword>
<dbReference type="EC" id="3.1.4.58" evidence="2"/>
<dbReference type="EMBL" id="CP023445">
    <property type="protein sequence ID" value="ATE56754.1"/>
    <property type="molecule type" value="Genomic_DNA"/>
</dbReference>
<dbReference type="PANTHER" id="PTHR35561">
    <property type="entry name" value="RNA 2',3'-CYCLIC PHOSPHODIESTERASE"/>
    <property type="match status" value="1"/>
</dbReference>